<keyword evidence="2" id="KW-1003">Cell membrane</keyword>
<feature type="region of interest" description="Disordered" evidence="6">
    <location>
        <begin position="1"/>
        <end position="27"/>
    </location>
</feature>
<dbReference type="GO" id="GO:0005886">
    <property type="term" value="C:plasma membrane"/>
    <property type="evidence" value="ECO:0007669"/>
    <property type="project" value="UniProtKB-SubCell"/>
</dbReference>
<evidence type="ECO:0000256" key="2">
    <source>
        <dbReference type="ARBA" id="ARBA00022475"/>
    </source>
</evidence>
<dbReference type="InterPro" id="IPR036259">
    <property type="entry name" value="MFS_trans_sf"/>
</dbReference>
<comment type="caution">
    <text evidence="9">The sequence shown here is derived from an EMBL/GenBank/DDBJ whole genome shotgun (WGS) entry which is preliminary data.</text>
</comment>
<feature type="transmembrane region" description="Helical" evidence="7">
    <location>
        <begin position="128"/>
        <end position="153"/>
    </location>
</feature>
<keyword evidence="5 7" id="KW-0472">Membrane</keyword>
<accession>A0A931IZL4</accession>
<dbReference type="GO" id="GO:0022857">
    <property type="term" value="F:transmembrane transporter activity"/>
    <property type="evidence" value="ECO:0007669"/>
    <property type="project" value="InterPro"/>
</dbReference>
<feature type="transmembrane region" description="Helical" evidence="7">
    <location>
        <begin position="318"/>
        <end position="337"/>
    </location>
</feature>
<dbReference type="Proteomes" id="UP000613266">
    <property type="component" value="Unassembled WGS sequence"/>
</dbReference>
<dbReference type="AlphaFoldDB" id="A0A931IZL4"/>
<evidence type="ECO:0000256" key="6">
    <source>
        <dbReference type="SAM" id="MobiDB-lite"/>
    </source>
</evidence>
<dbReference type="InterPro" id="IPR050189">
    <property type="entry name" value="MFS_Efflux_Transporters"/>
</dbReference>
<keyword evidence="3 7" id="KW-0812">Transmembrane</keyword>
<dbReference type="PANTHER" id="PTHR43124:SF3">
    <property type="entry name" value="CHLORAMPHENICOL EFFLUX PUMP RV0191"/>
    <property type="match status" value="1"/>
</dbReference>
<evidence type="ECO:0000313" key="10">
    <source>
        <dbReference type="Proteomes" id="UP000613266"/>
    </source>
</evidence>
<sequence length="426" mass="43124">MKTPRPPAPRAAAAAPPWPGPRPPAPAVAEARDTSLVLRLGTAQTLAWASSYYLPAMLAQPMARELGLATGWVYGAFSLALVVSALVGPRAGHWIDRHGGRPVLATSSLLFALALAVLALAPNAALLLLGWALLGLAMGSGLYEAAFAALVYLKGPQARSAITGITLIAGFASTVGWPLSAALEQTLGWRAAVGGWAALHLLLGLPLNLSLPRGHAAGVADVAAQAAAPPRPLEPTAAPEPAAEGGRLMLALLAFVFAATWFISTAIAVHLPVLLMASGAPLAAAVAAGALVGPAQVGGRVLEFLGLRRQHPLRTARWAAAAHPLGALALLLLGPAAAPAFALLHGAGNGILTIAKGTLPLALFGPAGYGRRQGWLMLPARLAQAAAPLAFGLALQAWGVHSLWLCIGLAGAALAALAWIRPPPGG</sequence>
<dbReference type="InterPro" id="IPR011701">
    <property type="entry name" value="MFS"/>
</dbReference>
<evidence type="ECO:0000313" key="9">
    <source>
        <dbReference type="EMBL" id="MBH9576729.1"/>
    </source>
</evidence>
<feature type="transmembrane region" description="Helical" evidence="7">
    <location>
        <begin position="275"/>
        <end position="297"/>
    </location>
</feature>
<evidence type="ECO:0000256" key="5">
    <source>
        <dbReference type="ARBA" id="ARBA00023136"/>
    </source>
</evidence>
<dbReference type="Gene3D" id="1.20.1250.20">
    <property type="entry name" value="MFS general substrate transporter like domains"/>
    <property type="match status" value="1"/>
</dbReference>
<evidence type="ECO:0000256" key="1">
    <source>
        <dbReference type="ARBA" id="ARBA00004651"/>
    </source>
</evidence>
<protein>
    <submittedName>
        <fullName evidence="9">MFS transporter</fullName>
    </submittedName>
</protein>
<dbReference type="PANTHER" id="PTHR43124">
    <property type="entry name" value="PURINE EFFLUX PUMP PBUE"/>
    <property type="match status" value="1"/>
</dbReference>
<comment type="subcellular location">
    <subcellularLocation>
        <location evidence="1">Cell membrane</location>
        <topology evidence="1">Multi-pass membrane protein</topology>
    </subcellularLocation>
</comment>
<gene>
    <name evidence="9" type="ORF">I7X39_07420</name>
</gene>
<proteinExistence type="predicted"/>
<dbReference type="PROSITE" id="PS50850">
    <property type="entry name" value="MFS"/>
    <property type="match status" value="1"/>
</dbReference>
<feature type="transmembrane region" description="Helical" evidence="7">
    <location>
        <begin position="401"/>
        <end position="420"/>
    </location>
</feature>
<keyword evidence="4 7" id="KW-1133">Transmembrane helix</keyword>
<evidence type="ECO:0000256" key="4">
    <source>
        <dbReference type="ARBA" id="ARBA00022989"/>
    </source>
</evidence>
<dbReference type="Pfam" id="PF07690">
    <property type="entry name" value="MFS_1"/>
    <property type="match status" value="1"/>
</dbReference>
<dbReference type="EMBL" id="JAEDAK010000004">
    <property type="protein sequence ID" value="MBH9576729.1"/>
    <property type="molecule type" value="Genomic_DNA"/>
</dbReference>
<evidence type="ECO:0000256" key="3">
    <source>
        <dbReference type="ARBA" id="ARBA00022692"/>
    </source>
</evidence>
<evidence type="ECO:0000256" key="7">
    <source>
        <dbReference type="SAM" id="Phobius"/>
    </source>
</evidence>
<feature type="compositionally biased region" description="Pro residues" evidence="6">
    <location>
        <begin position="16"/>
        <end position="26"/>
    </location>
</feature>
<reference evidence="9" key="1">
    <citation type="submission" date="2020-12" db="EMBL/GenBank/DDBJ databases">
        <title>The genome sequence of Inhella sp. 1Y17.</title>
        <authorList>
            <person name="Liu Y."/>
        </authorList>
    </citation>
    <scope>NUCLEOTIDE SEQUENCE</scope>
    <source>
        <strain evidence="9">1Y17</strain>
    </source>
</reference>
<evidence type="ECO:0000259" key="8">
    <source>
        <dbReference type="PROSITE" id="PS50850"/>
    </source>
</evidence>
<feature type="domain" description="Major facilitator superfamily (MFS) profile" evidence="8">
    <location>
        <begin position="36"/>
        <end position="425"/>
    </location>
</feature>
<dbReference type="InterPro" id="IPR020846">
    <property type="entry name" value="MFS_dom"/>
</dbReference>
<feature type="transmembrane region" description="Helical" evidence="7">
    <location>
        <begin position="71"/>
        <end position="91"/>
    </location>
</feature>
<feature type="transmembrane region" description="Helical" evidence="7">
    <location>
        <begin position="103"/>
        <end position="122"/>
    </location>
</feature>
<organism evidence="9 10">
    <name type="scientific">Inhella proteolytica</name>
    <dbReference type="NCBI Taxonomy" id="2795029"/>
    <lineage>
        <taxon>Bacteria</taxon>
        <taxon>Pseudomonadati</taxon>
        <taxon>Pseudomonadota</taxon>
        <taxon>Betaproteobacteria</taxon>
        <taxon>Burkholderiales</taxon>
        <taxon>Sphaerotilaceae</taxon>
        <taxon>Inhella</taxon>
    </lineage>
</organism>
<feature type="transmembrane region" description="Helical" evidence="7">
    <location>
        <begin position="248"/>
        <end position="269"/>
    </location>
</feature>
<name>A0A931IZL4_9BURK</name>
<keyword evidence="10" id="KW-1185">Reference proteome</keyword>
<feature type="transmembrane region" description="Helical" evidence="7">
    <location>
        <begin position="160"/>
        <end position="181"/>
    </location>
</feature>
<dbReference type="SUPFAM" id="SSF103473">
    <property type="entry name" value="MFS general substrate transporter"/>
    <property type="match status" value="1"/>
</dbReference>